<keyword evidence="1" id="KW-0812">Transmembrane</keyword>
<evidence type="ECO:0000313" key="2">
    <source>
        <dbReference type="EMBL" id="EPT02505.1"/>
    </source>
</evidence>
<proteinExistence type="predicted"/>
<feature type="transmembrane region" description="Helical" evidence="1">
    <location>
        <begin position="161"/>
        <end position="181"/>
    </location>
</feature>
<dbReference type="HOGENOM" id="CLU_101868_0_0_1"/>
<feature type="non-terminal residue" evidence="2">
    <location>
        <position position="184"/>
    </location>
</feature>
<keyword evidence="3" id="KW-1185">Reference proteome</keyword>
<gene>
    <name evidence="2" type="ORF">FOMPIDRAFT_12284</name>
</gene>
<protein>
    <submittedName>
        <fullName evidence="2">Uncharacterized protein</fullName>
    </submittedName>
</protein>
<dbReference type="STRING" id="743788.S8FW67"/>
<keyword evidence="1" id="KW-1133">Transmembrane helix</keyword>
<evidence type="ECO:0000313" key="3">
    <source>
        <dbReference type="Proteomes" id="UP000015241"/>
    </source>
</evidence>
<dbReference type="InParanoid" id="S8FW67"/>
<reference evidence="2 3" key="1">
    <citation type="journal article" date="2012" name="Science">
        <title>The Paleozoic origin of enzymatic lignin decomposition reconstructed from 31 fungal genomes.</title>
        <authorList>
            <person name="Floudas D."/>
            <person name="Binder M."/>
            <person name="Riley R."/>
            <person name="Barry K."/>
            <person name="Blanchette R.A."/>
            <person name="Henrissat B."/>
            <person name="Martinez A.T."/>
            <person name="Otillar R."/>
            <person name="Spatafora J.W."/>
            <person name="Yadav J.S."/>
            <person name="Aerts A."/>
            <person name="Benoit I."/>
            <person name="Boyd A."/>
            <person name="Carlson A."/>
            <person name="Copeland A."/>
            <person name="Coutinho P.M."/>
            <person name="de Vries R.P."/>
            <person name="Ferreira P."/>
            <person name="Findley K."/>
            <person name="Foster B."/>
            <person name="Gaskell J."/>
            <person name="Glotzer D."/>
            <person name="Gorecki P."/>
            <person name="Heitman J."/>
            <person name="Hesse C."/>
            <person name="Hori C."/>
            <person name="Igarashi K."/>
            <person name="Jurgens J.A."/>
            <person name="Kallen N."/>
            <person name="Kersten P."/>
            <person name="Kohler A."/>
            <person name="Kuees U."/>
            <person name="Kumar T.K.A."/>
            <person name="Kuo A."/>
            <person name="LaButti K."/>
            <person name="Larrondo L.F."/>
            <person name="Lindquist E."/>
            <person name="Ling A."/>
            <person name="Lombard V."/>
            <person name="Lucas S."/>
            <person name="Lundell T."/>
            <person name="Martin R."/>
            <person name="McLaughlin D.J."/>
            <person name="Morgenstern I."/>
            <person name="Morin E."/>
            <person name="Murat C."/>
            <person name="Nagy L.G."/>
            <person name="Nolan M."/>
            <person name="Ohm R.A."/>
            <person name="Patyshakuliyeva A."/>
            <person name="Rokas A."/>
            <person name="Ruiz-Duenas F.J."/>
            <person name="Sabat G."/>
            <person name="Salamov A."/>
            <person name="Samejima M."/>
            <person name="Schmutz J."/>
            <person name="Slot J.C."/>
            <person name="St John F."/>
            <person name="Stenlid J."/>
            <person name="Sun H."/>
            <person name="Sun S."/>
            <person name="Syed K."/>
            <person name="Tsang A."/>
            <person name="Wiebenga A."/>
            <person name="Young D."/>
            <person name="Pisabarro A."/>
            <person name="Eastwood D.C."/>
            <person name="Martin F."/>
            <person name="Cullen D."/>
            <person name="Grigoriev I.V."/>
            <person name="Hibbett D.S."/>
        </authorList>
    </citation>
    <scope>NUCLEOTIDE SEQUENCE</scope>
    <source>
        <strain evidence="3">FP-58527</strain>
    </source>
</reference>
<feature type="non-terminal residue" evidence="2">
    <location>
        <position position="1"/>
    </location>
</feature>
<accession>S8FW67</accession>
<dbReference type="EMBL" id="KE504135">
    <property type="protein sequence ID" value="EPT02505.1"/>
    <property type="molecule type" value="Genomic_DNA"/>
</dbReference>
<feature type="transmembrane region" description="Helical" evidence="1">
    <location>
        <begin position="90"/>
        <end position="112"/>
    </location>
</feature>
<dbReference type="eggNOG" id="ENOG502SPWA">
    <property type="taxonomic scope" value="Eukaryota"/>
</dbReference>
<sequence length="184" mass="19401">ARLAALALSCAWGIIAMSTGINALAKSNAQKRTLKHEVPAAVSVRIDTDDVLHSGIVLTVVCGLIALVSFLALLHALLARARPASWQKHAHRAGALALAFLSVWLFATLVPFTDFVANRAAKVSATLGGAPLSPAEIQAYQDALGLTTVYHKLGYLVTGTVLPWITLLFASLASLLSFVHARQA</sequence>
<evidence type="ECO:0000256" key="1">
    <source>
        <dbReference type="SAM" id="Phobius"/>
    </source>
</evidence>
<feature type="transmembrane region" description="Helical" evidence="1">
    <location>
        <begin position="56"/>
        <end position="78"/>
    </location>
</feature>
<dbReference type="AlphaFoldDB" id="S8FW67"/>
<keyword evidence="1" id="KW-0472">Membrane</keyword>
<name>S8FW67_FOMSC</name>
<dbReference type="Proteomes" id="UP000015241">
    <property type="component" value="Unassembled WGS sequence"/>
</dbReference>
<organism evidence="2 3">
    <name type="scientific">Fomitopsis schrenkii</name>
    <name type="common">Brown rot fungus</name>
    <dbReference type="NCBI Taxonomy" id="2126942"/>
    <lineage>
        <taxon>Eukaryota</taxon>
        <taxon>Fungi</taxon>
        <taxon>Dikarya</taxon>
        <taxon>Basidiomycota</taxon>
        <taxon>Agaricomycotina</taxon>
        <taxon>Agaricomycetes</taxon>
        <taxon>Polyporales</taxon>
        <taxon>Fomitopsis</taxon>
    </lineage>
</organism>
<dbReference type="OrthoDB" id="2560085at2759"/>